<name>A0A6N2VQ97_9FIRM</name>
<dbReference type="EMBL" id="CACRSQ010000007">
    <property type="protein sequence ID" value="VYT29246.1"/>
    <property type="molecule type" value="Genomic_DNA"/>
</dbReference>
<gene>
    <name evidence="1" type="ORF">ACLFYP115_02503</name>
</gene>
<reference evidence="1" key="1">
    <citation type="submission" date="2019-11" db="EMBL/GenBank/DDBJ databases">
        <authorList>
            <person name="Feng L."/>
        </authorList>
    </citation>
    <scope>NUCLEOTIDE SEQUENCE</scope>
    <source>
        <strain evidence="1">AcaccaeLFYP115</strain>
    </source>
</reference>
<proteinExistence type="predicted"/>
<evidence type="ECO:0008006" key="2">
    <source>
        <dbReference type="Google" id="ProtNLM"/>
    </source>
</evidence>
<organism evidence="1">
    <name type="scientific">Anaerostipes caccae</name>
    <dbReference type="NCBI Taxonomy" id="105841"/>
    <lineage>
        <taxon>Bacteria</taxon>
        <taxon>Bacillati</taxon>
        <taxon>Bacillota</taxon>
        <taxon>Clostridia</taxon>
        <taxon>Lachnospirales</taxon>
        <taxon>Lachnospiraceae</taxon>
        <taxon>Anaerostipes</taxon>
    </lineage>
</organism>
<protein>
    <recommendedName>
        <fullName evidence="2">DUF5050 domain-containing protein</fullName>
    </recommendedName>
</protein>
<accession>A0A6N2VQ97</accession>
<dbReference type="AlphaFoldDB" id="A0A6N2VQ97"/>
<sequence length="363" mass="43056">MKSILKIAAIICTIFGIFNLCLFFIQKARINFHHTAEYTNMSESYSKTNYVLVRKKNSIRNFPFVFGERLYLYDIGKDREYLISNYVRPFYTYGDMLAVHNNKVFYNVSGEGPGIELYSKKLRDIGMGQKILDQAGLYTVSSNNIYYLKNQETTYKEEQNFLYKKNLKNGKTKTILKENLSNVLRFDNGFIYSWNRFSKELLEINEKNKTIVRCPAKEEPLWIGYVDPQYFLSIDEANIVLYNKKTKHKKYLVKNIKKEKELLNRKAKIEKDYLYYNNENLDFYCLNVYTGDKQKIISFSENDEVKDSIKYNEYYADVNYCNDYVVIDLNYVSNKKLNLMKRSLLVFDYNGKLVKNKKLKALL</sequence>
<dbReference type="RefSeq" id="WP_006567545.1">
    <property type="nucleotide sequence ID" value="NZ_CACRSQ010000007.1"/>
</dbReference>
<evidence type="ECO:0000313" key="1">
    <source>
        <dbReference type="EMBL" id="VYT29246.1"/>
    </source>
</evidence>